<feature type="transmembrane region" description="Helical" evidence="1">
    <location>
        <begin position="79"/>
        <end position="101"/>
    </location>
</feature>
<organism evidence="2 3">
    <name type="scientific">Actinocorallia longicatena</name>
    <dbReference type="NCBI Taxonomy" id="111803"/>
    <lineage>
        <taxon>Bacteria</taxon>
        <taxon>Bacillati</taxon>
        <taxon>Actinomycetota</taxon>
        <taxon>Actinomycetes</taxon>
        <taxon>Streptosporangiales</taxon>
        <taxon>Thermomonosporaceae</taxon>
        <taxon>Actinocorallia</taxon>
    </lineage>
</organism>
<name>A0ABP6PZV1_9ACTN</name>
<keyword evidence="3" id="KW-1185">Reference proteome</keyword>
<dbReference type="Proteomes" id="UP001501237">
    <property type="component" value="Unassembled WGS sequence"/>
</dbReference>
<keyword evidence="1" id="KW-0472">Membrane</keyword>
<comment type="caution">
    <text evidence="2">The sequence shown here is derived from an EMBL/GenBank/DDBJ whole genome shotgun (WGS) entry which is preliminary data.</text>
</comment>
<feature type="transmembrane region" description="Helical" evidence="1">
    <location>
        <begin position="233"/>
        <end position="251"/>
    </location>
</feature>
<proteinExistence type="predicted"/>
<sequence length="566" mass="59802">MAWWPYLLVGGLLGQFLLRLLLSAGRTVPTMIPDETGYLLAGRLLSGGAAGDLSGRTFYQAGYGLFIAPVTWFTSEPDAVYRSVIGINALLGGVLFLLMFGLMRRMGLARWPAYGMAHAGALLPGMVYWSQFALSDTLLTVVVTGWLLAAHSWLRSGRAGYGVAAGLAAAYASAVHSRGAAVFAVHMALVSLVLWRRRPALGRWGAAALAPLAAAAAGRLLNHWVEGKIYPAGAYSFLGFVGDRLTSLSGYAWTGSLVAGKLWYLSVSGWGLCTLGILVLAAVAGRRGADWADRVTAAAVLVTTAVIAVGMSMALPDEGTMGNYAYGRYLLPLMPVLFAAGATALVKAPVPVLGRAVLGLAAATAAALGIVWLYAGDALATRSYSTYDFPEMAFLSGEWDGLPMWPATWTALLVFGLLVAARIAFARRGTVAVCAGGLCVLSIVMTAVVDRKITEPWNGRLAEATSLHTVGLTAQDRVAMVYPGMPWRIWTSHAFQARNGLTPFDPGYAGPPAPGISLIIIPWDQKSDPRGTWPARSPGWYLAAVKPSYLGGWVAWRPGTAGAPAR</sequence>
<feature type="transmembrane region" description="Helical" evidence="1">
    <location>
        <begin position="137"/>
        <end position="154"/>
    </location>
</feature>
<dbReference type="EMBL" id="BAAAUV010000002">
    <property type="protein sequence ID" value="GAA3196345.1"/>
    <property type="molecule type" value="Genomic_DNA"/>
</dbReference>
<reference evidence="3" key="1">
    <citation type="journal article" date="2019" name="Int. J. Syst. Evol. Microbiol.">
        <title>The Global Catalogue of Microorganisms (GCM) 10K type strain sequencing project: providing services to taxonomists for standard genome sequencing and annotation.</title>
        <authorList>
            <consortium name="The Broad Institute Genomics Platform"/>
            <consortium name="The Broad Institute Genome Sequencing Center for Infectious Disease"/>
            <person name="Wu L."/>
            <person name="Ma J."/>
        </authorList>
    </citation>
    <scope>NUCLEOTIDE SEQUENCE [LARGE SCALE GENOMIC DNA]</scope>
    <source>
        <strain evidence="3">JCM 9377</strain>
    </source>
</reference>
<evidence type="ECO:0000313" key="3">
    <source>
        <dbReference type="Proteomes" id="UP001501237"/>
    </source>
</evidence>
<protein>
    <recommendedName>
        <fullName evidence="4">Glycosyltransferase RgtA/B/C/D-like domain-containing protein</fullName>
    </recommendedName>
</protein>
<feature type="transmembrane region" description="Helical" evidence="1">
    <location>
        <begin position="263"/>
        <end position="283"/>
    </location>
</feature>
<gene>
    <name evidence="2" type="ORF">GCM10010468_06910</name>
</gene>
<feature type="transmembrane region" description="Helical" evidence="1">
    <location>
        <begin position="404"/>
        <end position="424"/>
    </location>
</feature>
<keyword evidence="1" id="KW-0812">Transmembrane</keyword>
<feature type="transmembrane region" description="Helical" evidence="1">
    <location>
        <begin position="326"/>
        <end position="346"/>
    </location>
</feature>
<evidence type="ECO:0008006" key="4">
    <source>
        <dbReference type="Google" id="ProtNLM"/>
    </source>
</evidence>
<accession>A0ABP6PZV1</accession>
<feature type="transmembrane region" description="Helical" evidence="1">
    <location>
        <begin position="295"/>
        <end position="314"/>
    </location>
</feature>
<feature type="transmembrane region" description="Helical" evidence="1">
    <location>
        <begin position="353"/>
        <end position="375"/>
    </location>
</feature>
<feature type="transmembrane region" description="Helical" evidence="1">
    <location>
        <begin position="431"/>
        <end position="449"/>
    </location>
</feature>
<feature type="transmembrane region" description="Helical" evidence="1">
    <location>
        <begin position="201"/>
        <end position="221"/>
    </location>
</feature>
<evidence type="ECO:0000256" key="1">
    <source>
        <dbReference type="SAM" id="Phobius"/>
    </source>
</evidence>
<evidence type="ECO:0000313" key="2">
    <source>
        <dbReference type="EMBL" id="GAA3196345.1"/>
    </source>
</evidence>
<keyword evidence="1" id="KW-1133">Transmembrane helix</keyword>